<feature type="transmembrane region" description="Helical" evidence="6">
    <location>
        <begin position="145"/>
        <end position="167"/>
    </location>
</feature>
<evidence type="ECO:0000313" key="7">
    <source>
        <dbReference type="EMBL" id="KRP43945.1"/>
    </source>
</evidence>
<dbReference type="InterPro" id="IPR044550">
    <property type="entry name" value="WzxE"/>
</dbReference>
<dbReference type="RefSeq" id="WP_057013397.1">
    <property type="nucleotide sequence ID" value="NZ_JYLH01000011.1"/>
</dbReference>
<dbReference type="Pfam" id="PF01943">
    <property type="entry name" value="Polysacc_synt"/>
    <property type="match status" value="1"/>
</dbReference>
<dbReference type="InterPro" id="IPR050833">
    <property type="entry name" value="Poly_Biosynth_Transport"/>
</dbReference>
<dbReference type="InterPro" id="IPR002797">
    <property type="entry name" value="Polysacc_synth"/>
</dbReference>
<dbReference type="Proteomes" id="UP000051446">
    <property type="component" value="Unassembled WGS sequence"/>
</dbReference>
<evidence type="ECO:0000256" key="6">
    <source>
        <dbReference type="SAM" id="Phobius"/>
    </source>
</evidence>
<feature type="transmembrane region" description="Helical" evidence="6">
    <location>
        <begin position="12"/>
        <end position="34"/>
    </location>
</feature>
<dbReference type="GO" id="GO:0005886">
    <property type="term" value="C:plasma membrane"/>
    <property type="evidence" value="ECO:0007669"/>
    <property type="project" value="UniProtKB-SubCell"/>
</dbReference>
<feature type="transmembrane region" description="Helical" evidence="6">
    <location>
        <begin position="334"/>
        <end position="355"/>
    </location>
</feature>
<feature type="transmembrane region" description="Helical" evidence="6">
    <location>
        <begin position="258"/>
        <end position="278"/>
    </location>
</feature>
<gene>
    <name evidence="7" type="ORF">TU73_18340</name>
</gene>
<dbReference type="PANTHER" id="PTHR30250">
    <property type="entry name" value="PST FAMILY PREDICTED COLANIC ACID TRANSPORTER"/>
    <property type="match status" value="1"/>
</dbReference>
<evidence type="ECO:0000256" key="5">
    <source>
        <dbReference type="ARBA" id="ARBA00023136"/>
    </source>
</evidence>
<dbReference type="CDD" id="cd13125">
    <property type="entry name" value="MATE_like_10"/>
    <property type="match status" value="1"/>
</dbReference>
<dbReference type="GO" id="GO:0009246">
    <property type="term" value="P:enterobacterial common antigen biosynthetic process"/>
    <property type="evidence" value="ECO:0007669"/>
    <property type="project" value="InterPro"/>
</dbReference>
<dbReference type="AlphaFoldDB" id="A0A0R2Y5V5"/>
<feature type="transmembrane region" description="Helical" evidence="6">
    <location>
        <begin position="362"/>
        <end position="385"/>
    </location>
</feature>
<name>A0A0R2Y5V5_9PSED</name>
<protein>
    <submittedName>
        <fullName evidence="7">Polysaccharide biosynthesis protein</fullName>
    </submittedName>
</protein>
<evidence type="ECO:0000256" key="4">
    <source>
        <dbReference type="ARBA" id="ARBA00022989"/>
    </source>
</evidence>
<evidence type="ECO:0000313" key="8">
    <source>
        <dbReference type="Proteomes" id="UP000051446"/>
    </source>
</evidence>
<sequence length="420" mass="46774">MNLIRTSLLNGVAVLIKMIALLGINKVLAVYVGPAGYAAVGQFQNAVQMITTFASGAINTGVTKYTAEYESDAEKQRVVWRTAGTISVSASIFLSILILIFSEELALWFLKDASFAGVFVWFSLALVFFSLNSLLLAILNGKREIVRYVLANISGSLFSLIVTALLAMKLGLYGALVGLAIYQSLSFLATLIFCLRLTWFKFKFLFGKVDYATSANLAKYTLMALTSALCVPISHILVRNYLGENLSWVEAGYWEAMWRLSAAYLLLITTTLSVYFLPRLSAENDKAILKREVLSGLKLLVPLVILGGLVVFGLRDLIIALLFTEKFTPMRDLFFWQLVGDLFKTCGWLLAYIMLSKPLVKLYVITEIVFSLSFYLLTIVFLNVFGFEGVAIAHAVNYLIYLIVMYCFVFERYLGVSHVA</sequence>
<dbReference type="PATRIC" id="fig|75588.4.peg.421"/>
<feature type="transmembrane region" description="Helical" evidence="6">
    <location>
        <begin position="173"/>
        <end position="199"/>
    </location>
</feature>
<feature type="transmembrane region" description="Helical" evidence="6">
    <location>
        <begin position="78"/>
        <end position="101"/>
    </location>
</feature>
<evidence type="ECO:0000256" key="1">
    <source>
        <dbReference type="ARBA" id="ARBA00004651"/>
    </source>
</evidence>
<reference evidence="7 8" key="1">
    <citation type="submission" date="2015-02" db="EMBL/GenBank/DDBJ databases">
        <title>Pseudomonas helleri sp. nov. and Pseudomonas weihenstephanensis sp. nov., isolated from raw cows milk.</title>
        <authorList>
            <person name="von Neubeck M."/>
            <person name="Huptas C."/>
            <person name="Wenning M."/>
            <person name="Scherer S."/>
        </authorList>
    </citation>
    <scope>NUCLEOTIDE SEQUENCE [LARGE SCALE GENOMIC DNA]</scope>
    <source>
        <strain evidence="7 8">DSM 17149</strain>
    </source>
</reference>
<feature type="transmembrane region" description="Helical" evidence="6">
    <location>
        <begin position="299"/>
        <end position="322"/>
    </location>
</feature>
<organism evidence="7 8">
    <name type="scientific">Pseudomonas libanensis</name>
    <dbReference type="NCBI Taxonomy" id="75588"/>
    <lineage>
        <taxon>Bacteria</taxon>
        <taxon>Pseudomonadati</taxon>
        <taxon>Pseudomonadota</taxon>
        <taxon>Gammaproteobacteria</taxon>
        <taxon>Pseudomonadales</taxon>
        <taxon>Pseudomonadaceae</taxon>
        <taxon>Pseudomonas</taxon>
    </lineage>
</organism>
<feature type="transmembrane region" description="Helical" evidence="6">
    <location>
        <begin position="220"/>
        <end position="238"/>
    </location>
</feature>
<keyword evidence="2" id="KW-1003">Cell membrane</keyword>
<feature type="transmembrane region" description="Helical" evidence="6">
    <location>
        <begin position="113"/>
        <end position="138"/>
    </location>
</feature>
<accession>A0A0R2Y5V5</accession>
<keyword evidence="5 6" id="KW-0472">Membrane</keyword>
<comment type="subcellular location">
    <subcellularLocation>
        <location evidence="1">Cell membrane</location>
        <topology evidence="1">Multi-pass membrane protein</topology>
    </subcellularLocation>
</comment>
<evidence type="ECO:0000256" key="3">
    <source>
        <dbReference type="ARBA" id="ARBA00022692"/>
    </source>
</evidence>
<dbReference type="PANTHER" id="PTHR30250:SF30">
    <property type="entry name" value="LIPID III FLIPPASE"/>
    <property type="match status" value="1"/>
</dbReference>
<dbReference type="EMBL" id="JYLH01000011">
    <property type="protein sequence ID" value="KRP43945.1"/>
    <property type="molecule type" value="Genomic_DNA"/>
</dbReference>
<evidence type="ECO:0000256" key="2">
    <source>
        <dbReference type="ARBA" id="ARBA00022475"/>
    </source>
</evidence>
<feature type="transmembrane region" description="Helical" evidence="6">
    <location>
        <begin position="46"/>
        <end position="66"/>
    </location>
</feature>
<feature type="transmembrane region" description="Helical" evidence="6">
    <location>
        <begin position="391"/>
        <end position="410"/>
    </location>
</feature>
<proteinExistence type="predicted"/>
<keyword evidence="4 6" id="KW-1133">Transmembrane helix</keyword>
<comment type="caution">
    <text evidence="7">The sequence shown here is derived from an EMBL/GenBank/DDBJ whole genome shotgun (WGS) entry which is preliminary data.</text>
</comment>
<keyword evidence="3 6" id="KW-0812">Transmembrane</keyword>